<comment type="catalytic activity">
    <reaction evidence="1">
        <text>Hydrolyzes single-stranded DNA or mismatched double-stranded DNA and polynucleotides, releasing free uracil.</text>
        <dbReference type="EC" id="3.2.2.27"/>
    </reaction>
</comment>
<dbReference type="GO" id="GO:0004844">
    <property type="term" value="F:uracil DNA N-glycosylase activity"/>
    <property type="evidence" value="ECO:0007669"/>
    <property type="project" value="UniProtKB-EC"/>
</dbReference>
<dbReference type="SMART" id="SM00987">
    <property type="entry name" value="UreE_C"/>
    <property type="match status" value="1"/>
</dbReference>
<keyword evidence="6" id="KW-0479">Metal-binding</keyword>
<dbReference type="SUPFAM" id="SSF52141">
    <property type="entry name" value="Uracil-DNA glycosylase-like"/>
    <property type="match status" value="1"/>
</dbReference>
<keyword evidence="11" id="KW-0234">DNA repair</keyword>
<dbReference type="SMART" id="SM00986">
    <property type="entry name" value="UDG"/>
    <property type="match status" value="1"/>
</dbReference>
<keyword evidence="14" id="KW-1185">Reference proteome</keyword>
<feature type="domain" description="Uracil-DNA glycosylase-like" evidence="12">
    <location>
        <begin position="38"/>
        <end position="199"/>
    </location>
</feature>
<evidence type="ECO:0000313" key="14">
    <source>
        <dbReference type="Proteomes" id="UP001595748"/>
    </source>
</evidence>
<accession>A0ABV8A9J3</accession>
<keyword evidence="7" id="KW-0227">DNA damage</keyword>
<evidence type="ECO:0000256" key="6">
    <source>
        <dbReference type="ARBA" id="ARBA00022723"/>
    </source>
</evidence>
<evidence type="ECO:0000256" key="1">
    <source>
        <dbReference type="ARBA" id="ARBA00001400"/>
    </source>
</evidence>
<evidence type="ECO:0000313" key="13">
    <source>
        <dbReference type="EMBL" id="MFC3862417.1"/>
    </source>
</evidence>
<organism evidence="13 14">
    <name type="scientific">Deinococcus antarcticus</name>
    <dbReference type="NCBI Taxonomy" id="1298767"/>
    <lineage>
        <taxon>Bacteria</taxon>
        <taxon>Thermotogati</taxon>
        <taxon>Deinococcota</taxon>
        <taxon>Deinococci</taxon>
        <taxon>Deinococcales</taxon>
        <taxon>Deinococcaceae</taxon>
        <taxon>Deinococcus</taxon>
    </lineage>
</organism>
<dbReference type="InterPro" id="IPR005122">
    <property type="entry name" value="Uracil-DNA_glycosylase-like"/>
</dbReference>
<dbReference type="Proteomes" id="UP001595748">
    <property type="component" value="Unassembled WGS sequence"/>
</dbReference>
<evidence type="ECO:0000259" key="12">
    <source>
        <dbReference type="SMART" id="SM00986"/>
    </source>
</evidence>
<evidence type="ECO:0000256" key="4">
    <source>
        <dbReference type="ARBA" id="ARBA00019403"/>
    </source>
</evidence>
<comment type="similarity">
    <text evidence="2">Belongs to the uracil-DNA glycosylase (UDG) superfamily. Type 4 (UDGa) family.</text>
</comment>
<dbReference type="PANTHER" id="PTHR33693:SF1">
    <property type="entry name" value="TYPE-4 URACIL-DNA GLYCOSYLASE"/>
    <property type="match status" value="1"/>
</dbReference>
<evidence type="ECO:0000256" key="3">
    <source>
        <dbReference type="ARBA" id="ARBA00012030"/>
    </source>
</evidence>
<dbReference type="InterPro" id="IPR005273">
    <property type="entry name" value="Ura-DNA_glyco_family4"/>
</dbReference>
<sequence>MTDPAAALSNSAALRALEERNRACTACRLRAGCLQVVVSDGPTTSELVIVGEAPGSGEDLEGHPFVGPGGQLLNRILESVGLSREACYVTNVVKCRPPGNRDPQPDEVDTCTGLWLKAQLALLRPKVILTLGNTSTQTLLQTRLGITKLRGQWFQHQYTLRNGELHRGWLMPMLHPAYLLRVDTRAPGGPKSLTWRDIREVAAVLRGEHEPVTGAPLDSSQPRLF</sequence>
<dbReference type="Pfam" id="PF03167">
    <property type="entry name" value="UDG"/>
    <property type="match status" value="1"/>
</dbReference>
<evidence type="ECO:0000256" key="9">
    <source>
        <dbReference type="ARBA" id="ARBA00023004"/>
    </source>
</evidence>
<evidence type="ECO:0000256" key="8">
    <source>
        <dbReference type="ARBA" id="ARBA00022801"/>
    </source>
</evidence>
<keyword evidence="13" id="KW-0326">Glycosidase</keyword>
<name>A0ABV8A9J3_9DEIO</name>
<gene>
    <name evidence="13" type="ORF">ACFOPQ_16765</name>
</gene>
<keyword evidence="10" id="KW-0411">Iron-sulfur</keyword>
<proteinExistence type="inferred from homology"/>
<dbReference type="Gene3D" id="3.40.470.10">
    <property type="entry name" value="Uracil-DNA glycosylase-like domain"/>
    <property type="match status" value="1"/>
</dbReference>
<dbReference type="CDD" id="cd10030">
    <property type="entry name" value="UDG-F4_TTUDGA_SPO1dp_like"/>
    <property type="match status" value="1"/>
</dbReference>
<dbReference type="NCBIfam" id="TIGR00758">
    <property type="entry name" value="UDG_fam4"/>
    <property type="match status" value="1"/>
</dbReference>
<dbReference type="EMBL" id="JBHRZF010000194">
    <property type="protein sequence ID" value="MFC3862417.1"/>
    <property type="molecule type" value="Genomic_DNA"/>
</dbReference>
<protein>
    <recommendedName>
        <fullName evidence="4">Type-4 uracil-DNA glycosylase</fullName>
        <ecNumber evidence="3">3.2.2.27</ecNumber>
    </recommendedName>
</protein>
<dbReference type="RefSeq" id="WP_380080276.1">
    <property type="nucleotide sequence ID" value="NZ_JBHRZF010000194.1"/>
</dbReference>
<dbReference type="PANTHER" id="PTHR33693">
    <property type="entry name" value="TYPE-5 URACIL-DNA GLYCOSYLASE"/>
    <property type="match status" value="1"/>
</dbReference>
<evidence type="ECO:0000256" key="7">
    <source>
        <dbReference type="ARBA" id="ARBA00022763"/>
    </source>
</evidence>
<dbReference type="InterPro" id="IPR051536">
    <property type="entry name" value="UDG_Type-4/5"/>
</dbReference>
<evidence type="ECO:0000256" key="11">
    <source>
        <dbReference type="ARBA" id="ARBA00023204"/>
    </source>
</evidence>
<dbReference type="InterPro" id="IPR036895">
    <property type="entry name" value="Uracil-DNA_glycosylase-like_sf"/>
</dbReference>
<reference evidence="14" key="1">
    <citation type="journal article" date="2019" name="Int. J. Syst. Evol. Microbiol.">
        <title>The Global Catalogue of Microorganisms (GCM) 10K type strain sequencing project: providing services to taxonomists for standard genome sequencing and annotation.</title>
        <authorList>
            <consortium name="The Broad Institute Genomics Platform"/>
            <consortium name="The Broad Institute Genome Sequencing Center for Infectious Disease"/>
            <person name="Wu L."/>
            <person name="Ma J."/>
        </authorList>
    </citation>
    <scope>NUCLEOTIDE SEQUENCE [LARGE SCALE GENOMIC DNA]</scope>
    <source>
        <strain evidence="14">CCTCC AB 2013263</strain>
    </source>
</reference>
<evidence type="ECO:0000256" key="5">
    <source>
        <dbReference type="ARBA" id="ARBA00022485"/>
    </source>
</evidence>
<keyword evidence="8 13" id="KW-0378">Hydrolase</keyword>
<dbReference type="EC" id="3.2.2.27" evidence="3"/>
<keyword evidence="9" id="KW-0408">Iron</keyword>
<evidence type="ECO:0000256" key="10">
    <source>
        <dbReference type="ARBA" id="ARBA00023014"/>
    </source>
</evidence>
<keyword evidence="5" id="KW-0004">4Fe-4S</keyword>
<evidence type="ECO:0000256" key="2">
    <source>
        <dbReference type="ARBA" id="ARBA00006521"/>
    </source>
</evidence>
<comment type="caution">
    <text evidence="13">The sequence shown here is derived from an EMBL/GenBank/DDBJ whole genome shotgun (WGS) entry which is preliminary data.</text>
</comment>